<reference evidence="15 16" key="1">
    <citation type="submission" date="2019-12" db="EMBL/GenBank/DDBJ databases">
        <title>Novel species isolated from a subtropical stream in China.</title>
        <authorList>
            <person name="Lu H."/>
        </authorList>
    </citation>
    <scope>NUCLEOTIDE SEQUENCE [LARGE SCALE GENOMIC DNA]</scope>
    <source>
        <strain evidence="15 16">FT50W</strain>
    </source>
</reference>
<dbReference type="InterPro" id="IPR036890">
    <property type="entry name" value="HATPase_C_sf"/>
</dbReference>
<evidence type="ECO:0000313" key="16">
    <source>
        <dbReference type="Proteomes" id="UP000474565"/>
    </source>
</evidence>
<evidence type="ECO:0000256" key="4">
    <source>
        <dbReference type="ARBA" id="ARBA00022553"/>
    </source>
</evidence>
<dbReference type="InterPro" id="IPR004358">
    <property type="entry name" value="Sig_transdc_His_kin-like_C"/>
</dbReference>
<dbReference type="InterPro" id="IPR003594">
    <property type="entry name" value="HATPase_dom"/>
</dbReference>
<dbReference type="InterPro" id="IPR036097">
    <property type="entry name" value="HisK_dim/P_sf"/>
</dbReference>
<dbReference type="GO" id="GO:0000155">
    <property type="term" value="F:phosphorelay sensor kinase activity"/>
    <property type="evidence" value="ECO:0007669"/>
    <property type="project" value="InterPro"/>
</dbReference>
<dbReference type="InterPro" id="IPR005467">
    <property type="entry name" value="His_kinase_dom"/>
</dbReference>
<evidence type="ECO:0000256" key="7">
    <source>
        <dbReference type="ARBA" id="ARBA00022741"/>
    </source>
</evidence>
<feature type="domain" description="Histidine kinase" evidence="14">
    <location>
        <begin position="252"/>
        <end position="462"/>
    </location>
</feature>
<dbReference type="Proteomes" id="UP000474565">
    <property type="component" value="Unassembled WGS sequence"/>
</dbReference>
<comment type="caution">
    <text evidence="15">The sequence shown here is derived from an EMBL/GenBank/DDBJ whole genome shotgun (WGS) entry which is preliminary data.</text>
</comment>
<feature type="transmembrane region" description="Helical" evidence="13">
    <location>
        <begin position="20"/>
        <end position="40"/>
    </location>
</feature>
<dbReference type="SMART" id="SM00387">
    <property type="entry name" value="HATPase_c"/>
    <property type="match status" value="1"/>
</dbReference>
<dbReference type="EC" id="2.7.13.3" evidence="3"/>
<dbReference type="GO" id="GO:0005524">
    <property type="term" value="F:ATP binding"/>
    <property type="evidence" value="ECO:0007669"/>
    <property type="project" value="UniProtKB-KW"/>
</dbReference>
<accession>A0A6L8MPU1</accession>
<dbReference type="SUPFAM" id="SSF47384">
    <property type="entry name" value="Homodimeric domain of signal transducing histidine kinase"/>
    <property type="match status" value="1"/>
</dbReference>
<gene>
    <name evidence="15" type="ORF">GTP44_20970</name>
</gene>
<evidence type="ECO:0000256" key="6">
    <source>
        <dbReference type="ARBA" id="ARBA00022692"/>
    </source>
</evidence>
<dbReference type="PRINTS" id="PR00344">
    <property type="entry name" value="BCTRLSENSOR"/>
</dbReference>
<dbReference type="EMBL" id="WWCP01000032">
    <property type="protein sequence ID" value="MYM84412.1"/>
    <property type="molecule type" value="Genomic_DNA"/>
</dbReference>
<dbReference type="Pfam" id="PF02518">
    <property type="entry name" value="HATPase_c"/>
    <property type="match status" value="1"/>
</dbReference>
<evidence type="ECO:0000313" key="15">
    <source>
        <dbReference type="EMBL" id="MYM84412.1"/>
    </source>
</evidence>
<dbReference type="PANTHER" id="PTHR45436:SF14">
    <property type="entry name" value="SENSOR PROTEIN QSEC"/>
    <property type="match status" value="1"/>
</dbReference>
<evidence type="ECO:0000256" key="8">
    <source>
        <dbReference type="ARBA" id="ARBA00022777"/>
    </source>
</evidence>
<dbReference type="Pfam" id="PF00512">
    <property type="entry name" value="HisKA"/>
    <property type="match status" value="1"/>
</dbReference>
<dbReference type="SUPFAM" id="SSF55874">
    <property type="entry name" value="ATPase domain of HSP90 chaperone/DNA topoisomerase II/histidine kinase"/>
    <property type="match status" value="1"/>
</dbReference>
<dbReference type="AlphaFoldDB" id="A0A6L8MPU1"/>
<evidence type="ECO:0000256" key="1">
    <source>
        <dbReference type="ARBA" id="ARBA00000085"/>
    </source>
</evidence>
<keyword evidence="7" id="KW-0547">Nucleotide-binding</keyword>
<dbReference type="InterPro" id="IPR050428">
    <property type="entry name" value="TCS_sensor_his_kinase"/>
</dbReference>
<dbReference type="Gene3D" id="1.10.287.130">
    <property type="match status" value="1"/>
</dbReference>
<keyword evidence="5" id="KW-0808">Transferase</keyword>
<evidence type="ECO:0000259" key="14">
    <source>
        <dbReference type="PROSITE" id="PS50109"/>
    </source>
</evidence>
<dbReference type="PANTHER" id="PTHR45436">
    <property type="entry name" value="SENSOR HISTIDINE KINASE YKOH"/>
    <property type="match status" value="1"/>
</dbReference>
<name>A0A6L8MPU1_9BURK</name>
<evidence type="ECO:0000256" key="9">
    <source>
        <dbReference type="ARBA" id="ARBA00022840"/>
    </source>
</evidence>
<protein>
    <recommendedName>
        <fullName evidence="3">histidine kinase</fullName>
        <ecNumber evidence="3">2.7.13.3</ecNumber>
    </recommendedName>
</protein>
<keyword evidence="9" id="KW-0067">ATP-binding</keyword>
<keyword evidence="12 13" id="KW-0472">Membrane</keyword>
<dbReference type="RefSeq" id="WP_161020931.1">
    <property type="nucleotide sequence ID" value="NZ_WWCP01000032.1"/>
</dbReference>
<organism evidence="15 16">
    <name type="scientific">Duganella lactea</name>
    <dbReference type="NCBI Taxonomy" id="2692173"/>
    <lineage>
        <taxon>Bacteria</taxon>
        <taxon>Pseudomonadati</taxon>
        <taxon>Pseudomonadota</taxon>
        <taxon>Betaproteobacteria</taxon>
        <taxon>Burkholderiales</taxon>
        <taxon>Oxalobacteraceae</taxon>
        <taxon>Telluria group</taxon>
        <taxon>Duganella</taxon>
    </lineage>
</organism>
<keyword evidence="4" id="KW-0597">Phosphoprotein</keyword>
<keyword evidence="10 13" id="KW-1133">Transmembrane helix</keyword>
<dbReference type="GO" id="GO:0005886">
    <property type="term" value="C:plasma membrane"/>
    <property type="evidence" value="ECO:0007669"/>
    <property type="project" value="TreeGrafter"/>
</dbReference>
<dbReference type="PROSITE" id="PS50109">
    <property type="entry name" value="HIS_KIN"/>
    <property type="match status" value="1"/>
</dbReference>
<evidence type="ECO:0000256" key="2">
    <source>
        <dbReference type="ARBA" id="ARBA00004141"/>
    </source>
</evidence>
<evidence type="ECO:0000256" key="12">
    <source>
        <dbReference type="ARBA" id="ARBA00023136"/>
    </source>
</evidence>
<dbReference type="CDD" id="cd00082">
    <property type="entry name" value="HisKA"/>
    <property type="match status" value="1"/>
</dbReference>
<dbReference type="InterPro" id="IPR003661">
    <property type="entry name" value="HisK_dim/P_dom"/>
</dbReference>
<keyword evidence="6 13" id="KW-0812">Transmembrane</keyword>
<comment type="subcellular location">
    <subcellularLocation>
        <location evidence="2">Membrane</location>
        <topology evidence="2">Multi-pass membrane protein</topology>
    </subcellularLocation>
</comment>
<keyword evidence="8 15" id="KW-0418">Kinase</keyword>
<evidence type="ECO:0000256" key="11">
    <source>
        <dbReference type="ARBA" id="ARBA00023012"/>
    </source>
</evidence>
<evidence type="ECO:0000256" key="3">
    <source>
        <dbReference type="ARBA" id="ARBA00012438"/>
    </source>
</evidence>
<dbReference type="SMART" id="SM00388">
    <property type="entry name" value="HisKA"/>
    <property type="match status" value="1"/>
</dbReference>
<comment type="catalytic activity">
    <reaction evidence="1">
        <text>ATP + protein L-histidine = ADP + protein N-phospho-L-histidine.</text>
        <dbReference type="EC" id="2.7.13.3"/>
    </reaction>
</comment>
<sequence>MNLLRRGWHLIRQPTLVRRLMVAQVALVLVLWGVVFAIVLNDGGDTPGYLSSPSTAKAVLLVADNLAGQPAQQHHTLRAVDAALREDFVESDLLDISPLMMVWQRGKLIYQTAGMPGGVQGAPERGVETMYIGGTRYRARTFRAPDTGTTVMFAGPAEPLELFLSLNSRGYFLLPLLISLPLLPLPAWLSIRLALRPWRQVAQEVAARGPADLTPLACRPPHRELVAMVDSINALLLRVNSSAQRERSFIADAAHELRTPLAAMRVHAEALQRQTDHPVQRELLNGILNSGNRAGRLVGQLLQLMRSDAPDSAPHVRLALDVLLQDRLAVLSMLASRSGVELEMVETEPVHILGHSESLVSLIDNLVENAIKYSPPGGMVQVSIVVAGEELVLSVRDQGPGIAPAMRQRVFDRFFRDPRQTQSGSGLGLAIAASVAASHHGRIELGDALGGGLLATVRLPRA</sequence>
<evidence type="ECO:0000256" key="13">
    <source>
        <dbReference type="SAM" id="Phobius"/>
    </source>
</evidence>
<evidence type="ECO:0000256" key="5">
    <source>
        <dbReference type="ARBA" id="ARBA00022679"/>
    </source>
</evidence>
<evidence type="ECO:0000256" key="10">
    <source>
        <dbReference type="ARBA" id="ARBA00022989"/>
    </source>
</evidence>
<keyword evidence="11" id="KW-0902">Two-component regulatory system</keyword>
<proteinExistence type="predicted"/>
<dbReference type="CDD" id="cd00075">
    <property type="entry name" value="HATPase"/>
    <property type="match status" value="1"/>
</dbReference>
<dbReference type="Gene3D" id="3.30.565.10">
    <property type="entry name" value="Histidine kinase-like ATPase, C-terminal domain"/>
    <property type="match status" value="1"/>
</dbReference>